<dbReference type="SMART" id="SM01012">
    <property type="entry name" value="ANTAR"/>
    <property type="match status" value="1"/>
</dbReference>
<accession>A0ABN2FJP4</accession>
<gene>
    <name evidence="3" type="ORF">GCM10009744_44470</name>
</gene>
<dbReference type="InterPro" id="IPR005561">
    <property type="entry name" value="ANTAR"/>
</dbReference>
<feature type="domain" description="STAS" evidence="1">
    <location>
        <begin position="26"/>
        <end position="137"/>
    </location>
</feature>
<dbReference type="Proteomes" id="UP001501319">
    <property type="component" value="Unassembled WGS sequence"/>
</dbReference>
<sequence>MHEIIRSRRSEDGSRFQLSAATGPGLHLSLDFTPALLVGRLSGQLAARSRKYLRASFRDALTQRPERLVVDTSGLVSCDDQGLVGLAESLDRTVPDAVPVAVCGLAPAHRDTFVRVSAERNLDVRAVPSFQDAVQQLMSAPGAPRPDQETLLAEVRNLHRALLTRATIDQAKGILMVVYGLDQDAAFALLVWHSRCSRLPLRELATRFLDAVRKTPTGSLTTIRSDALLADLGSRSA</sequence>
<feature type="domain" description="ANTAR" evidence="2">
    <location>
        <begin position="148"/>
        <end position="209"/>
    </location>
</feature>
<reference evidence="3 4" key="1">
    <citation type="journal article" date="2019" name="Int. J. Syst. Evol. Microbiol.">
        <title>The Global Catalogue of Microorganisms (GCM) 10K type strain sequencing project: providing services to taxonomists for standard genome sequencing and annotation.</title>
        <authorList>
            <consortium name="The Broad Institute Genomics Platform"/>
            <consortium name="The Broad Institute Genome Sequencing Center for Infectious Disease"/>
            <person name="Wu L."/>
            <person name="Ma J."/>
        </authorList>
    </citation>
    <scope>NUCLEOTIDE SEQUENCE [LARGE SCALE GENOMIC DNA]</scope>
    <source>
        <strain evidence="3 4">JCM 14306</strain>
    </source>
</reference>
<dbReference type="Pfam" id="PF01740">
    <property type="entry name" value="STAS"/>
    <property type="match status" value="1"/>
</dbReference>
<dbReference type="Gene3D" id="3.30.750.24">
    <property type="entry name" value="STAS domain"/>
    <property type="match status" value="1"/>
</dbReference>
<dbReference type="InterPro" id="IPR011006">
    <property type="entry name" value="CheY-like_superfamily"/>
</dbReference>
<dbReference type="InterPro" id="IPR002645">
    <property type="entry name" value="STAS_dom"/>
</dbReference>
<dbReference type="PROSITE" id="PS50921">
    <property type="entry name" value="ANTAR"/>
    <property type="match status" value="1"/>
</dbReference>
<name>A0ABN2FJP4_9ACTN</name>
<proteinExistence type="predicted"/>
<dbReference type="Gene3D" id="1.10.10.10">
    <property type="entry name" value="Winged helix-like DNA-binding domain superfamily/Winged helix DNA-binding domain"/>
    <property type="match status" value="1"/>
</dbReference>
<comment type="caution">
    <text evidence="3">The sequence shown here is derived from an EMBL/GenBank/DDBJ whole genome shotgun (WGS) entry which is preliminary data.</text>
</comment>
<evidence type="ECO:0000313" key="3">
    <source>
        <dbReference type="EMBL" id="GAA1648208.1"/>
    </source>
</evidence>
<keyword evidence="4" id="KW-1185">Reference proteome</keyword>
<evidence type="ECO:0008006" key="5">
    <source>
        <dbReference type="Google" id="ProtNLM"/>
    </source>
</evidence>
<evidence type="ECO:0000313" key="4">
    <source>
        <dbReference type="Proteomes" id="UP001501319"/>
    </source>
</evidence>
<evidence type="ECO:0000259" key="2">
    <source>
        <dbReference type="PROSITE" id="PS50921"/>
    </source>
</evidence>
<dbReference type="Pfam" id="PF03861">
    <property type="entry name" value="ANTAR"/>
    <property type="match status" value="1"/>
</dbReference>
<evidence type="ECO:0000259" key="1">
    <source>
        <dbReference type="PROSITE" id="PS50801"/>
    </source>
</evidence>
<dbReference type="EMBL" id="BAAANE010000007">
    <property type="protein sequence ID" value="GAA1648208.1"/>
    <property type="molecule type" value="Genomic_DNA"/>
</dbReference>
<organism evidence="3 4">
    <name type="scientific">Kribbella alba</name>
    <dbReference type="NCBI Taxonomy" id="190197"/>
    <lineage>
        <taxon>Bacteria</taxon>
        <taxon>Bacillati</taxon>
        <taxon>Actinomycetota</taxon>
        <taxon>Actinomycetes</taxon>
        <taxon>Propionibacteriales</taxon>
        <taxon>Kribbellaceae</taxon>
        <taxon>Kribbella</taxon>
    </lineage>
</organism>
<dbReference type="RefSeq" id="WP_344113806.1">
    <property type="nucleotide sequence ID" value="NZ_BAAANE010000007.1"/>
</dbReference>
<dbReference type="SUPFAM" id="SSF52172">
    <property type="entry name" value="CheY-like"/>
    <property type="match status" value="1"/>
</dbReference>
<dbReference type="InterPro" id="IPR036513">
    <property type="entry name" value="STAS_dom_sf"/>
</dbReference>
<dbReference type="SUPFAM" id="SSF52091">
    <property type="entry name" value="SpoIIaa-like"/>
    <property type="match status" value="1"/>
</dbReference>
<dbReference type="InterPro" id="IPR036388">
    <property type="entry name" value="WH-like_DNA-bd_sf"/>
</dbReference>
<protein>
    <recommendedName>
        <fullName evidence="5">ANTAR domain-containing protein</fullName>
    </recommendedName>
</protein>
<dbReference type="PROSITE" id="PS50801">
    <property type="entry name" value="STAS"/>
    <property type="match status" value="1"/>
</dbReference>